<dbReference type="KEGG" id="tatv:25777507"/>
<dbReference type="EMBL" id="ABDG02000029">
    <property type="protein sequence ID" value="EHK39501.1"/>
    <property type="molecule type" value="Genomic_DNA"/>
</dbReference>
<dbReference type="InterPro" id="IPR002575">
    <property type="entry name" value="Aminoglycoside_PTrfase"/>
</dbReference>
<dbReference type="PANTHER" id="PTHR21310">
    <property type="entry name" value="AMINOGLYCOSIDE PHOSPHOTRANSFERASE-RELATED-RELATED"/>
    <property type="match status" value="1"/>
</dbReference>
<dbReference type="OrthoDB" id="5327538at2759"/>
<dbReference type="AlphaFoldDB" id="G9PCC7"/>
<proteinExistence type="predicted"/>
<gene>
    <name evidence="2" type="ORF">TRIATDRAFT_210177</name>
</gene>
<keyword evidence="3" id="KW-1185">Reference proteome</keyword>
<evidence type="ECO:0000259" key="1">
    <source>
        <dbReference type="Pfam" id="PF01636"/>
    </source>
</evidence>
<dbReference type="HOGENOM" id="CLU_043196_1_0_1"/>
<feature type="non-terminal residue" evidence="2">
    <location>
        <position position="1"/>
    </location>
</feature>
<comment type="caution">
    <text evidence="2">The sequence shown here is derived from an EMBL/GenBank/DDBJ whole genome shotgun (WGS) entry which is preliminary data.</text>
</comment>
<protein>
    <recommendedName>
        <fullName evidence="1">Aminoglycoside phosphotransferase domain-containing protein</fullName>
    </recommendedName>
</protein>
<sequence length="303" mass="34360">LDRGPFHQEDDYLASLISAFASHARELPFAPHVFNAPVPDDLHYKTTDSYRMASRRWNDFVAIGQKIDHSKNRLLYCIAGQFLVEMIPQLSSGYDNSFTLSHPDLHVGNIYVDDDLNITCIIDWSSASTGPIAELLATPGLGGSARPPSESLTAAFRTGFSQRSTKIGSEGSLLKLWQVSDYMWSFSRLVRLLSRNDYEHFRRLFELIHQPSAEEKDILHLLHERAKSDENRKLVAELQEDDMTTSEVQEQERMAISSTRRANSDAVAIARKLTLMSEMNPGFFANHVLWQWVEEALKHDGPP</sequence>
<feature type="domain" description="Aminoglycoside phosphotransferase" evidence="1">
    <location>
        <begin position="95"/>
        <end position="134"/>
    </location>
</feature>
<dbReference type="eggNOG" id="ENOG502SIMG">
    <property type="taxonomic scope" value="Eukaryota"/>
</dbReference>
<dbReference type="PANTHER" id="PTHR21310:SF15">
    <property type="entry name" value="AMINOGLYCOSIDE PHOSPHOTRANSFERASE DOMAIN-CONTAINING PROTEIN"/>
    <property type="match status" value="1"/>
</dbReference>
<dbReference type="OMA" id="HERAKSD"/>
<dbReference type="Proteomes" id="UP000005426">
    <property type="component" value="Unassembled WGS sequence"/>
</dbReference>
<accession>G9PCC7</accession>
<evidence type="ECO:0000313" key="2">
    <source>
        <dbReference type="EMBL" id="EHK39501.1"/>
    </source>
</evidence>
<dbReference type="Pfam" id="PF01636">
    <property type="entry name" value="APH"/>
    <property type="match status" value="1"/>
</dbReference>
<name>G9PCC7_HYPAI</name>
<dbReference type="STRING" id="452589.G9PCC7"/>
<evidence type="ECO:0000313" key="3">
    <source>
        <dbReference type="Proteomes" id="UP000005426"/>
    </source>
</evidence>
<dbReference type="SUPFAM" id="SSF56112">
    <property type="entry name" value="Protein kinase-like (PK-like)"/>
    <property type="match status" value="1"/>
</dbReference>
<dbReference type="GeneID" id="25777507"/>
<reference evidence="2 3" key="1">
    <citation type="journal article" date="2011" name="Genome Biol.">
        <title>Comparative genome sequence analysis underscores mycoparasitism as the ancestral life style of Trichoderma.</title>
        <authorList>
            <person name="Kubicek C.P."/>
            <person name="Herrera-Estrella A."/>
            <person name="Seidl-Seiboth V."/>
            <person name="Martinez D.A."/>
            <person name="Druzhinina I.S."/>
            <person name="Thon M."/>
            <person name="Zeilinger S."/>
            <person name="Casas-Flores S."/>
            <person name="Horwitz B.A."/>
            <person name="Mukherjee P.K."/>
            <person name="Mukherjee M."/>
            <person name="Kredics L."/>
            <person name="Alcaraz L.D."/>
            <person name="Aerts A."/>
            <person name="Antal Z."/>
            <person name="Atanasova L."/>
            <person name="Cervantes-Badillo M.G."/>
            <person name="Challacombe J."/>
            <person name="Chertkov O."/>
            <person name="McCluskey K."/>
            <person name="Coulpier F."/>
            <person name="Deshpande N."/>
            <person name="von Doehren H."/>
            <person name="Ebbole D.J."/>
            <person name="Esquivel-Naranjo E.U."/>
            <person name="Fekete E."/>
            <person name="Flipphi M."/>
            <person name="Glaser F."/>
            <person name="Gomez-Rodriguez E.Y."/>
            <person name="Gruber S."/>
            <person name="Han C."/>
            <person name="Henrissat B."/>
            <person name="Hermosa R."/>
            <person name="Hernandez-Onate M."/>
            <person name="Karaffa L."/>
            <person name="Kosti I."/>
            <person name="Le Crom S."/>
            <person name="Lindquist E."/>
            <person name="Lucas S."/>
            <person name="Luebeck M."/>
            <person name="Luebeck P.S."/>
            <person name="Margeot A."/>
            <person name="Metz B."/>
            <person name="Misra M."/>
            <person name="Nevalainen H."/>
            <person name="Omann M."/>
            <person name="Packer N."/>
            <person name="Perrone G."/>
            <person name="Uresti-Rivera E.E."/>
            <person name="Salamov A."/>
            <person name="Schmoll M."/>
            <person name="Seiboth B."/>
            <person name="Shapiro H."/>
            <person name="Sukno S."/>
            <person name="Tamayo-Ramos J.A."/>
            <person name="Tisch D."/>
            <person name="Wiest A."/>
            <person name="Wilkinson H.H."/>
            <person name="Zhang M."/>
            <person name="Coutinho P.M."/>
            <person name="Kenerley C.M."/>
            <person name="Monte E."/>
            <person name="Baker S.E."/>
            <person name="Grigoriev I.V."/>
        </authorList>
    </citation>
    <scope>NUCLEOTIDE SEQUENCE [LARGE SCALE GENOMIC DNA]</scope>
    <source>
        <strain evidence="3">ATCC 20476 / IMI 206040</strain>
    </source>
</reference>
<organism evidence="2 3">
    <name type="scientific">Hypocrea atroviridis (strain ATCC 20476 / IMI 206040)</name>
    <name type="common">Trichoderma atroviride</name>
    <dbReference type="NCBI Taxonomy" id="452589"/>
    <lineage>
        <taxon>Eukaryota</taxon>
        <taxon>Fungi</taxon>
        <taxon>Dikarya</taxon>
        <taxon>Ascomycota</taxon>
        <taxon>Pezizomycotina</taxon>
        <taxon>Sordariomycetes</taxon>
        <taxon>Hypocreomycetidae</taxon>
        <taxon>Hypocreales</taxon>
        <taxon>Hypocreaceae</taxon>
        <taxon>Trichoderma</taxon>
    </lineage>
</organism>
<dbReference type="Gene3D" id="3.90.1200.10">
    <property type="match status" value="1"/>
</dbReference>
<dbReference type="InterPro" id="IPR051678">
    <property type="entry name" value="AGP_Transferase"/>
</dbReference>
<dbReference type="InterPro" id="IPR011009">
    <property type="entry name" value="Kinase-like_dom_sf"/>
</dbReference>